<organism evidence="1 2">
    <name type="scientific">Candidatus Komeilibacteria bacterium CG11_big_fil_rev_8_21_14_0_20_36_20</name>
    <dbReference type="NCBI Taxonomy" id="1974477"/>
    <lineage>
        <taxon>Bacteria</taxon>
        <taxon>Candidatus Komeiliibacteriota</taxon>
    </lineage>
</organism>
<gene>
    <name evidence="1" type="ORF">COV55_00470</name>
</gene>
<sequence>MENLITKILIYMKVYFYSNNPAEAKENKEIIRYLKRAGVTVGSNLSGQTEMKNKLDALIVQGKKLDAKASYLMALTLSQGKDVLCLLPKGVKADEALSGLQSDDNFGQKLHLKFYQPDGLLDQVISFIKSLDQDSLRDLANIKYTLRLSSKISDYLNWKAKIKKMRKADWLRQQINQIMDNDTQYKKFLEDKFDIVEDK</sequence>
<dbReference type="Proteomes" id="UP000230564">
    <property type="component" value="Unassembled WGS sequence"/>
</dbReference>
<dbReference type="AlphaFoldDB" id="A0A2H0NE87"/>
<name>A0A2H0NE87_9BACT</name>
<accession>A0A2H0NE87</accession>
<dbReference type="EMBL" id="PCWQ01000006">
    <property type="protein sequence ID" value="PIR07202.1"/>
    <property type="molecule type" value="Genomic_DNA"/>
</dbReference>
<comment type="caution">
    <text evidence="1">The sequence shown here is derived from an EMBL/GenBank/DDBJ whole genome shotgun (WGS) entry which is preliminary data.</text>
</comment>
<evidence type="ECO:0000313" key="1">
    <source>
        <dbReference type="EMBL" id="PIR07202.1"/>
    </source>
</evidence>
<proteinExistence type="predicted"/>
<protein>
    <submittedName>
        <fullName evidence="1">Uncharacterized protein</fullName>
    </submittedName>
</protein>
<reference evidence="1 2" key="1">
    <citation type="submission" date="2017-09" db="EMBL/GenBank/DDBJ databases">
        <title>Depth-based differentiation of microbial function through sediment-hosted aquifers and enrichment of novel symbionts in the deep terrestrial subsurface.</title>
        <authorList>
            <person name="Probst A.J."/>
            <person name="Ladd B."/>
            <person name="Jarett J.K."/>
            <person name="Geller-Mcgrath D.E."/>
            <person name="Sieber C.M."/>
            <person name="Emerson J.B."/>
            <person name="Anantharaman K."/>
            <person name="Thomas B.C."/>
            <person name="Malmstrom R."/>
            <person name="Stieglmeier M."/>
            <person name="Klingl A."/>
            <person name="Woyke T."/>
            <person name="Ryan C.M."/>
            <person name="Banfield J.F."/>
        </authorList>
    </citation>
    <scope>NUCLEOTIDE SEQUENCE [LARGE SCALE GENOMIC DNA]</scope>
    <source>
        <strain evidence="1">CG11_big_fil_rev_8_21_14_0_20_36_20</strain>
    </source>
</reference>
<evidence type="ECO:0000313" key="2">
    <source>
        <dbReference type="Proteomes" id="UP000230564"/>
    </source>
</evidence>